<feature type="compositionally biased region" description="Polar residues" evidence="4">
    <location>
        <begin position="895"/>
        <end position="904"/>
    </location>
</feature>
<organism evidence="5 6">
    <name type="scientific">Adiantum capillus-veneris</name>
    <name type="common">Maidenhair fern</name>
    <dbReference type="NCBI Taxonomy" id="13818"/>
    <lineage>
        <taxon>Eukaryota</taxon>
        <taxon>Viridiplantae</taxon>
        <taxon>Streptophyta</taxon>
        <taxon>Embryophyta</taxon>
        <taxon>Tracheophyta</taxon>
        <taxon>Polypodiopsida</taxon>
        <taxon>Polypodiidae</taxon>
        <taxon>Polypodiales</taxon>
        <taxon>Pteridineae</taxon>
        <taxon>Pteridaceae</taxon>
        <taxon>Vittarioideae</taxon>
        <taxon>Adiantum</taxon>
    </lineage>
</organism>
<accession>A0A9D4UQH6</accession>
<feature type="region of interest" description="Disordered" evidence="4">
    <location>
        <begin position="268"/>
        <end position="294"/>
    </location>
</feature>
<reference evidence="5" key="1">
    <citation type="submission" date="2021-01" db="EMBL/GenBank/DDBJ databases">
        <title>Adiantum capillus-veneris genome.</title>
        <authorList>
            <person name="Fang Y."/>
            <person name="Liao Q."/>
        </authorList>
    </citation>
    <scope>NUCLEOTIDE SEQUENCE</scope>
    <source>
        <strain evidence="5">H3</strain>
        <tissue evidence="5">Leaf</tissue>
    </source>
</reference>
<evidence type="ECO:0000256" key="1">
    <source>
        <dbReference type="ARBA" id="ARBA00005921"/>
    </source>
</evidence>
<comment type="caution">
    <text evidence="5">The sequence shown here is derived from an EMBL/GenBank/DDBJ whole genome shotgun (WGS) entry which is preliminary data.</text>
</comment>
<evidence type="ECO:0000256" key="2">
    <source>
        <dbReference type="ARBA" id="ARBA00023054"/>
    </source>
</evidence>
<feature type="region of interest" description="Disordered" evidence="4">
    <location>
        <begin position="830"/>
        <end position="856"/>
    </location>
</feature>
<protein>
    <submittedName>
        <fullName evidence="5">Uncharacterized protein</fullName>
    </submittedName>
</protein>
<dbReference type="Proteomes" id="UP000886520">
    <property type="component" value="Chromosome 12"/>
</dbReference>
<feature type="coiled-coil region" evidence="3">
    <location>
        <begin position="608"/>
        <end position="670"/>
    </location>
</feature>
<dbReference type="PANTHER" id="PTHR31580">
    <property type="entry name" value="FILAMENT-LIKE PLANT PROTEIN 4"/>
    <property type="match status" value="1"/>
</dbReference>
<dbReference type="AlphaFoldDB" id="A0A9D4UQH6"/>
<feature type="region of interest" description="Disordered" evidence="4">
    <location>
        <begin position="752"/>
        <end position="775"/>
    </location>
</feature>
<keyword evidence="6" id="KW-1185">Reference proteome</keyword>
<dbReference type="EMBL" id="JABFUD020000012">
    <property type="protein sequence ID" value="KAI5072238.1"/>
    <property type="molecule type" value="Genomic_DNA"/>
</dbReference>
<sequence length="904" mass="99542">MVTMVSQRLMDNLSCMLRANGELQVNMQAHGIALDNNMQAQVDSELARENTLLRQQLLEAIADNDAISRSLQERVHSLANTTDAKIKAETEVKMLQVQLKSMEKDLDGHKYELHILRKQLQIRNEEKEHHKKASDASYKKHLENVKKIARLEYECQRLRGLIRQRVPGPAAIAQMRAECDIHVKMGIKKKAPSVLPSSRTLHNSSSLQAQKEIESLRERLLSVEDEAKSLKEAVTKRTSELQEARQLCARTVMKLSAAQALVESVTSATNTASSTPSTPTHHLQSEFDSDHHHHGLPSQDMIMCHNNDDDELDEISCAESWASALFAELSNLSNLQEDTASASVTSGGVIIDVPENYIKSYGDVIPNSNEKELEINSVLETVHRSLLSVGETLLTPFNNQANSPNLAEEINDSVEGLCGMKDATHNDRNHDLLEEILQIKGLLMDINAAMEMGNGCTKQLISLGSCMNGDEGHTLANFKGERGLSRLRFNSLEDEHEVSDKFSEEGSEMEPLATKFIEHTDEMEGVCTKLGEETANIVDMGTQFSERPDLATKFSDKTGTMAEDIANNDTNIAAAGDGQLNLAAAADEKVAGEESDVAAELVELQGLLHSAQADLELARGRIATLEAELARCLQEKADVAYDLADTRSLKQSLEAELACAVASVEDLKLQLSCLQALNNDQPRPGNLVPCEGGPPTLAQLDAHTNGEEDQELAAARAQLADCQRSIHVIRKQIASEMENVAIQDVINDEQVQFDTSSESSKSTDLSSHLPSPTLEDCPYFEMPSSNTIIVAKPTEDAMTDKECNAPYFPPLLKSCALQKDDNLQPLREVESNATKQHAQQNKEQSKGHDDDIKTKAFMYLTRSSSKDLITKTPQILSKPSKSSTTSRISEFFNRAKSTTRGSEL</sequence>
<evidence type="ECO:0000313" key="5">
    <source>
        <dbReference type="EMBL" id="KAI5072238.1"/>
    </source>
</evidence>
<dbReference type="OrthoDB" id="1926355at2759"/>
<feature type="coiled-coil region" evidence="3">
    <location>
        <begin position="206"/>
        <end position="233"/>
    </location>
</feature>
<feature type="region of interest" description="Disordered" evidence="4">
    <location>
        <begin position="868"/>
        <end position="904"/>
    </location>
</feature>
<feature type="compositionally biased region" description="Polar residues" evidence="4">
    <location>
        <begin position="831"/>
        <end position="842"/>
    </location>
</feature>
<feature type="coiled-coil region" evidence="3">
    <location>
        <begin position="85"/>
        <end position="119"/>
    </location>
</feature>
<name>A0A9D4UQH6_ADICA</name>
<dbReference type="InterPro" id="IPR008587">
    <property type="entry name" value="FPP_plant"/>
</dbReference>
<feature type="compositionally biased region" description="Basic and acidic residues" evidence="4">
    <location>
        <begin position="843"/>
        <end position="854"/>
    </location>
</feature>
<feature type="compositionally biased region" description="Low complexity" evidence="4">
    <location>
        <begin position="754"/>
        <end position="771"/>
    </location>
</feature>
<keyword evidence="2 3" id="KW-0175">Coiled coil</keyword>
<proteinExistence type="inferred from homology"/>
<evidence type="ECO:0000256" key="4">
    <source>
        <dbReference type="SAM" id="MobiDB-lite"/>
    </source>
</evidence>
<evidence type="ECO:0000256" key="3">
    <source>
        <dbReference type="SAM" id="Coils"/>
    </source>
</evidence>
<feature type="compositionally biased region" description="Low complexity" evidence="4">
    <location>
        <begin position="268"/>
        <end position="280"/>
    </location>
</feature>
<feature type="compositionally biased region" description="Polar residues" evidence="4">
    <location>
        <begin position="870"/>
        <end position="888"/>
    </location>
</feature>
<comment type="similarity">
    <text evidence="1">Belongs to the FPP family.</text>
</comment>
<dbReference type="Pfam" id="PF05911">
    <property type="entry name" value="FPP"/>
    <property type="match status" value="1"/>
</dbReference>
<dbReference type="PANTHER" id="PTHR31580:SF4">
    <property type="entry name" value="FILAMENT-LIKE PLANT PROTEIN 6"/>
    <property type="match status" value="1"/>
</dbReference>
<evidence type="ECO:0000313" key="6">
    <source>
        <dbReference type="Proteomes" id="UP000886520"/>
    </source>
</evidence>
<gene>
    <name evidence="5" type="ORF">GOP47_0012344</name>
</gene>